<dbReference type="EMBL" id="CAJNIZ010013438">
    <property type="protein sequence ID" value="CAE7348975.1"/>
    <property type="molecule type" value="Genomic_DNA"/>
</dbReference>
<accession>A0A812PCI8</accession>
<dbReference type="PROSITE" id="PS50878">
    <property type="entry name" value="RT_POL"/>
    <property type="match status" value="1"/>
</dbReference>
<dbReference type="Proteomes" id="UP000649617">
    <property type="component" value="Unassembled WGS sequence"/>
</dbReference>
<dbReference type="OrthoDB" id="422155at2759"/>
<keyword evidence="4" id="KW-1185">Reference proteome</keyword>
<feature type="region of interest" description="Disordered" evidence="1">
    <location>
        <begin position="370"/>
        <end position="425"/>
    </location>
</feature>
<dbReference type="AlphaFoldDB" id="A0A812PCI8"/>
<feature type="compositionally biased region" description="Polar residues" evidence="1">
    <location>
        <begin position="370"/>
        <end position="392"/>
    </location>
</feature>
<proteinExistence type="predicted"/>
<protein>
    <submittedName>
        <fullName evidence="3">PksN protein</fullName>
    </submittedName>
</protein>
<evidence type="ECO:0000313" key="4">
    <source>
        <dbReference type="Proteomes" id="UP000649617"/>
    </source>
</evidence>
<sequence length="425" mass="47704">YRPAPERHWQCQCEQRNGRNSFNALRIKLDEALQAHQVDADIRSTVAAIHAEAAYKVVDRFQQTSVATTQGIRQGCRLAPALWAILSSQVLWDLTTPEENPMQLPLTLYADDHLGHWLLKTTEDIKNMDAFIVKLFSTLESYGLMVNPEKSSLVSRVQAYRLNKLVRSRTVFVKQQPHWKIRDKNMEFLIPICDTITYLGTKLSLKESSDPTLDFRIAEAASKVTALRKSIRAEPTSQTQAQEILVRKEFSSTCNSTKESSHRPISTVHSWNAEQKKALPSSKDNLSHDQAKQAVANLLRNTAKDGVVHRLQSLKPLRPDLQADVVVMLLTLTIHQHAAEVYRDLDLLANNCAGKVIGLRLRGERVSKTSLAKETTLSRPRPTAHQSGSTSGKQREVRSPLPSDIAGKSAVSRPSFRGEARFRHG</sequence>
<feature type="domain" description="Reverse transcriptase" evidence="2">
    <location>
        <begin position="1"/>
        <end position="203"/>
    </location>
</feature>
<gene>
    <name evidence="3" type="primary">pksN</name>
    <name evidence="3" type="ORF">SPIL2461_LOCUS8289</name>
</gene>
<evidence type="ECO:0000259" key="2">
    <source>
        <dbReference type="PROSITE" id="PS50878"/>
    </source>
</evidence>
<dbReference type="InterPro" id="IPR000477">
    <property type="entry name" value="RT_dom"/>
</dbReference>
<dbReference type="SUPFAM" id="SSF56672">
    <property type="entry name" value="DNA/RNA polymerases"/>
    <property type="match status" value="1"/>
</dbReference>
<feature type="compositionally biased region" description="Basic and acidic residues" evidence="1">
    <location>
        <begin position="416"/>
        <end position="425"/>
    </location>
</feature>
<evidence type="ECO:0000313" key="3">
    <source>
        <dbReference type="EMBL" id="CAE7348975.1"/>
    </source>
</evidence>
<dbReference type="InterPro" id="IPR043502">
    <property type="entry name" value="DNA/RNA_pol_sf"/>
</dbReference>
<organism evidence="3 4">
    <name type="scientific">Symbiodinium pilosum</name>
    <name type="common">Dinoflagellate</name>
    <dbReference type="NCBI Taxonomy" id="2952"/>
    <lineage>
        <taxon>Eukaryota</taxon>
        <taxon>Sar</taxon>
        <taxon>Alveolata</taxon>
        <taxon>Dinophyceae</taxon>
        <taxon>Suessiales</taxon>
        <taxon>Symbiodiniaceae</taxon>
        <taxon>Symbiodinium</taxon>
    </lineage>
</organism>
<evidence type="ECO:0000256" key="1">
    <source>
        <dbReference type="SAM" id="MobiDB-lite"/>
    </source>
</evidence>
<reference evidence="3" key="1">
    <citation type="submission" date="2021-02" db="EMBL/GenBank/DDBJ databases">
        <authorList>
            <person name="Dougan E. K."/>
            <person name="Rhodes N."/>
            <person name="Thang M."/>
            <person name="Chan C."/>
        </authorList>
    </citation>
    <scope>NUCLEOTIDE SEQUENCE</scope>
</reference>
<comment type="caution">
    <text evidence="3">The sequence shown here is derived from an EMBL/GenBank/DDBJ whole genome shotgun (WGS) entry which is preliminary data.</text>
</comment>
<name>A0A812PCI8_SYMPI</name>
<dbReference type="Pfam" id="PF00078">
    <property type="entry name" value="RVT_1"/>
    <property type="match status" value="1"/>
</dbReference>
<feature type="non-terminal residue" evidence="3">
    <location>
        <position position="425"/>
    </location>
</feature>